<comment type="caution">
    <text evidence="1">The sequence shown here is derived from an EMBL/GenBank/DDBJ whole genome shotgun (WGS) entry which is preliminary data.</text>
</comment>
<dbReference type="EMBL" id="JADBDZ010000001">
    <property type="protein sequence ID" value="MBE1536021.1"/>
    <property type="molecule type" value="Genomic_DNA"/>
</dbReference>
<organism evidence="1 2">
    <name type="scientific">Actinomadura algeriensis</name>
    <dbReference type="NCBI Taxonomy" id="1679523"/>
    <lineage>
        <taxon>Bacteria</taxon>
        <taxon>Bacillati</taxon>
        <taxon>Actinomycetota</taxon>
        <taxon>Actinomycetes</taxon>
        <taxon>Streptosporangiales</taxon>
        <taxon>Thermomonosporaceae</taxon>
        <taxon>Actinomadura</taxon>
    </lineage>
</organism>
<name>A0ABR9JZL0_9ACTN</name>
<dbReference type="Pfam" id="PF19593">
    <property type="entry name" value="DUF6098"/>
    <property type="match status" value="1"/>
</dbReference>
<proteinExistence type="predicted"/>
<evidence type="ECO:0000313" key="1">
    <source>
        <dbReference type="EMBL" id="MBE1536021.1"/>
    </source>
</evidence>
<protein>
    <submittedName>
        <fullName evidence="1">Uncharacterized protein</fullName>
    </submittedName>
</protein>
<gene>
    <name evidence="1" type="ORF">H4W34_005854</name>
</gene>
<dbReference type="Proteomes" id="UP000627838">
    <property type="component" value="Unassembled WGS sequence"/>
</dbReference>
<reference evidence="1 2" key="1">
    <citation type="submission" date="2020-10" db="EMBL/GenBank/DDBJ databases">
        <title>Sequencing the genomes of 1000 actinobacteria strains.</title>
        <authorList>
            <person name="Klenk H.-P."/>
        </authorList>
    </citation>
    <scope>NUCLEOTIDE SEQUENCE [LARGE SCALE GENOMIC DNA]</scope>
    <source>
        <strain evidence="1 2">DSM 46744</strain>
    </source>
</reference>
<sequence length="150" mass="16530">MAIEVVTELERLAELLEARPELYVRWSPDPEADRVRPNSVDGLTGAPLPGLSANPLAVEPWWGGRSTILWVARRLHDYSHLRNARAQGARPWVLEGDEVGRGPDNEPIVAHPAPVALIDRRVLDQAADVLERDRRGSWGPLDRGGGGEGR</sequence>
<evidence type="ECO:0000313" key="2">
    <source>
        <dbReference type="Proteomes" id="UP000627838"/>
    </source>
</evidence>
<accession>A0ABR9JZL0</accession>
<dbReference type="InterPro" id="IPR046080">
    <property type="entry name" value="DUF6098"/>
</dbReference>
<dbReference type="RefSeq" id="WP_192762123.1">
    <property type="nucleotide sequence ID" value="NZ_JADBDZ010000001.1"/>
</dbReference>
<keyword evidence="2" id="KW-1185">Reference proteome</keyword>